<dbReference type="InterPro" id="IPR056792">
    <property type="entry name" value="PRC_RimM"/>
</dbReference>
<organism evidence="7">
    <name type="scientific">hydrothermal vent metagenome</name>
    <dbReference type="NCBI Taxonomy" id="652676"/>
    <lineage>
        <taxon>unclassified sequences</taxon>
        <taxon>metagenomes</taxon>
        <taxon>ecological metagenomes</taxon>
    </lineage>
</organism>
<evidence type="ECO:0000259" key="5">
    <source>
        <dbReference type="Pfam" id="PF01782"/>
    </source>
</evidence>
<dbReference type="GO" id="GO:0005840">
    <property type="term" value="C:ribosome"/>
    <property type="evidence" value="ECO:0007669"/>
    <property type="project" value="InterPro"/>
</dbReference>
<evidence type="ECO:0000256" key="2">
    <source>
        <dbReference type="ARBA" id="ARBA00022517"/>
    </source>
</evidence>
<evidence type="ECO:0000256" key="4">
    <source>
        <dbReference type="ARBA" id="ARBA00023186"/>
    </source>
</evidence>
<dbReference type="PANTHER" id="PTHR33692">
    <property type="entry name" value="RIBOSOME MATURATION FACTOR RIMM"/>
    <property type="match status" value="1"/>
</dbReference>
<dbReference type="Gene3D" id="2.40.30.60">
    <property type="entry name" value="RimM"/>
    <property type="match status" value="1"/>
</dbReference>
<dbReference type="SUPFAM" id="SSF50447">
    <property type="entry name" value="Translation proteins"/>
    <property type="match status" value="1"/>
</dbReference>
<dbReference type="InterPro" id="IPR009000">
    <property type="entry name" value="Transl_B-barrel_sf"/>
</dbReference>
<accession>A0A3B1A704</accession>
<dbReference type="NCBIfam" id="TIGR02273">
    <property type="entry name" value="16S_RimM"/>
    <property type="match status" value="1"/>
</dbReference>
<dbReference type="EMBL" id="UOFT01000035">
    <property type="protein sequence ID" value="VAW93979.1"/>
    <property type="molecule type" value="Genomic_DNA"/>
</dbReference>
<name>A0A3B1A704_9ZZZZ</name>
<dbReference type="InterPro" id="IPR011961">
    <property type="entry name" value="RimM"/>
</dbReference>
<dbReference type="InterPro" id="IPR002676">
    <property type="entry name" value="RimM_N"/>
</dbReference>
<sequence length="189" mass="21290">MSKNSNTVPADSEKLVLGGISGVFGVKGWVKVFSETDPRENILSYSPWFVEVNKQWQAFKLVDGKKHGKAIIAQLEGINDRDQAETLKRARIAINASQLPATSENEFYWRDLKTCQVVNQVGYEFGQVVDILETGANDVLVVRSSKVKNESNGKAKEFLIPYLWQRVILKVDLDAGLIEVDWEPDYLDD</sequence>
<dbReference type="GO" id="GO:0006364">
    <property type="term" value="P:rRNA processing"/>
    <property type="evidence" value="ECO:0007669"/>
    <property type="project" value="UniProtKB-KW"/>
</dbReference>
<evidence type="ECO:0000256" key="3">
    <source>
        <dbReference type="ARBA" id="ARBA00022552"/>
    </source>
</evidence>
<dbReference type="InterPro" id="IPR011033">
    <property type="entry name" value="PRC_barrel-like_sf"/>
</dbReference>
<dbReference type="AlphaFoldDB" id="A0A3B1A704"/>
<dbReference type="Gene3D" id="2.30.30.240">
    <property type="entry name" value="PRC-barrel domain"/>
    <property type="match status" value="1"/>
</dbReference>
<reference evidence="7" key="1">
    <citation type="submission" date="2018-06" db="EMBL/GenBank/DDBJ databases">
        <authorList>
            <person name="Zhirakovskaya E."/>
        </authorList>
    </citation>
    <scope>NUCLEOTIDE SEQUENCE</scope>
</reference>
<dbReference type="PANTHER" id="PTHR33692:SF1">
    <property type="entry name" value="RIBOSOME MATURATION FACTOR RIMM"/>
    <property type="match status" value="1"/>
</dbReference>
<feature type="domain" description="RimM N-terminal" evidence="5">
    <location>
        <begin position="17"/>
        <end position="97"/>
    </location>
</feature>
<evidence type="ECO:0000256" key="1">
    <source>
        <dbReference type="ARBA" id="ARBA00022490"/>
    </source>
</evidence>
<dbReference type="SUPFAM" id="SSF50346">
    <property type="entry name" value="PRC-barrel domain"/>
    <property type="match status" value="1"/>
</dbReference>
<evidence type="ECO:0000313" key="7">
    <source>
        <dbReference type="EMBL" id="VAW93979.1"/>
    </source>
</evidence>
<feature type="domain" description="Ribosome maturation factor RimM PRC barrel" evidence="6">
    <location>
        <begin position="109"/>
        <end position="184"/>
    </location>
</feature>
<gene>
    <name evidence="7" type="ORF">MNBD_GAMMA23-1102</name>
</gene>
<protein>
    <submittedName>
        <fullName evidence="7">16S rRNA processing protein RimM</fullName>
    </submittedName>
</protein>
<dbReference type="InterPro" id="IPR036976">
    <property type="entry name" value="RimM_N_sf"/>
</dbReference>
<keyword evidence="3" id="KW-0698">rRNA processing</keyword>
<keyword evidence="1" id="KW-0963">Cytoplasm</keyword>
<dbReference type="Pfam" id="PF01782">
    <property type="entry name" value="RimM"/>
    <property type="match status" value="1"/>
</dbReference>
<dbReference type="GO" id="GO:0043022">
    <property type="term" value="F:ribosome binding"/>
    <property type="evidence" value="ECO:0007669"/>
    <property type="project" value="InterPro"/>
</dbReference>
<keyword evidence="2" id="KW-0690">Ribosome biogenesis</keyword>
<dbReference type="HAMAP" id="MF_00014">
    <property type="entry name" value="Ribosome_mat_RimM"/>
    <property type="match status" value="1"/>
</dbReference>
<dbReference type="Pfam" id="PF24986">
    <property type="entry name" value="PRC_RimM"/>
    <property type="match status" value="1"/>
</dbReference>
<evidence type="ECO:0000259" key="6">
    <source>
        <dbReference type="Pfam" id="PF24986"/>
    </source>
</evidence>
<keyword evidence="4" id="KW-0143">Chaperone</keyword>
<proteinExistence type="inferred from homology"/>